<proteinExistence type="predicted"/>
<keyword evidence="2" id="KW-1185">Reference proteome</keyword>
<comment type="caution">
    <text evidence="1">The sequence shown here is derived from an EMBL/GenBank/DDBJ whole genome shotgun (WGS) entry which is preliminary data.</text>
</comment>
<name>A0ACC1PFY3_9APHY</name>
<protein>
    <submittedName>
        <fullName evidence="1">Uncharacterized protein</fullName>
    </submittedName>
</protein>
<accession>A0ACC1PFY3</accession>
<reference evidence="1" key="1">
    <citation type="submission" date="2022-08" db="EMBL/GenBank/DDBJ databases">
        <title>Genome Sequence of Pycnoporus sanguineus.</title>
        <authorList>
            <person name="Buettner E."/>
        </authorList>
    </citation>
    <scope>NUCLEOTIDE SEQUENCE</scope>
    <source>
        <strain evidence="1">CG-C14</strain>
    </source>
</reference>
<organism evidence="1 2">
    <name type="scientific">Trametes sanguinea</name>
    <dbReference type="NCBI Taxonomy" id="158606"/>
    <lineage>
        <taxon>Eukaryota</taxon>
        <taxon>Fungi</taxon>
        <taxon>Dikarya</taxon>
        <taxon>Basidiomycota</taxon>
        <taxon>Agaricomycotina</taxon>
        <taxon>Agaricomycetes</taxon>
        <taxon>Polyporales</taxon>
        <taxon>Polyporaceae</taxon>
        <taxon>Trametes</taxon>
    </lineage>
</organism>
<sequence length="241" mass="25801">MSLQPYPLTLPKLPAAWSRNLSFAIRRNSVAILLSDTVRRAKDCNYIHASPASIQGDLNMPPMLGSGSNAGFDNQPQFATASPVWSSLSPMTNNSDQPNYQWGSSSTTNWPDCPDGLEGMSGQPSRFGEVQYFFLMDIQGTTHALAMIAPFSAPDPTILAESENTVIACTAPVASDREVIKVSAISSVVAMVPLPPKPSEQSALGDAGSMRFFVVEKPGLDVAVLSGLEQDNVDHEGDKED</sequence>
<evidence type="ECO:0000313" key="2">
    <source>
        <dbReference type="Proteomes" id="UP001144978"/>
    </source>
</evidence>
<dbReference type="Proteomes" id="UP001144978">
    <property type="component" value="Unassembled WGS sequence"/>
</dbReference>
<dbReference type="EMBL" id="JANSHE010002653">
    <property type="protein sequence ID" value="KAJ2990285.1"/>
    <property type="molecule type" value="Genomic_DNA"/>
</dbReference>
<evidence type="ECO:0000313" key="1">
    <source>
        <dbReference type="EMBL" id="KAJ2990285.1"/>
    </source>
</evidence>
<gene>
    <name evidence="1" type="ORF">NUW54_g8515</name>
</gene>